<organism evidence="1 2">
    <name type="scientific">Eumeta variegata</name>
    <name type="common">Bagworm moth</name>
    <name type="synonym">Eumeta japonica</name>
    <dbReference type="NCBI Taxonomy" id="151549"/>
    <lineage>
        <taxon>Eukaryota</taxon>
        <taxon>Metazoa</taxon>
        <taxon>Ecdysozoa</taxon>
        <taxon>Arthropoda</taxon>
        <taxon>Hexapoda</taxon>
        <taxon>Insecta</taxon>
        <taxon>Pterygota</taxon>
        <taxon>Neoptera</taxon>
        <taxon>Endopterygota</taxon>
        <taxon>Lepidoptera</taxon>
        <taxon>Glossata</taxon>
        <taxon>Ditrysia</taxon>
        <taxon>Tineoidea</taxon>
        <taxon>Psychidae</taxon>
        <taxon>Oiketicinae</taxon>
        <taxon>Eumeta</taxon>
    </lineage>
</organism>
<accession>A0A4C1XV24</accession>
<proteinExistence type="predicted"/>
<evidence type="ECO:0000313" key="1">
    <source>
        <dbReference type="EMBL" id="GBP66970.1"/>
    </source>
</evidence>
<dbReference type="Proteomes" id="UP000299102">
    <property type="component" value="Unassembled WGS sequence"/>
</dbReference>
<dbReference type="AlphaFoldDB" id="A0A4C1XV24"/>
<dbReference type="EMBL" id="BGZK01000973">
    <property type="protein sequence ID" value="GBP66970.1"/>
    <property type="molecule type" value="Genomic_DNA"/>
</dbReference>
<comment type="caution">
    <text evidence="1">The sequence shown here is derived from an EMBL/GenBank/DDBJ whole genome shotgun (WGS) entry which is preliminary data.</text>
</comment>
<name>A0A4C1XV24_EUMVA</name>
<evidence type="ECO:0000313" key="2">
    <source>
        <dbReference type="Proteomes" id="UP000299102"/>
    </source>
</evidence>
<reference evidence="1 2" key="1">
    <citation type="journal article" date="2019" name="Commun. Biol.">
        <title>The bagworm genome reveals a unique fibroin gene that provides high tensile strength.</title>
        <authorList>
            <person name="Kono N."/>
            <person name="Nakamura H."/>
            <person name="Ohtoshi R."/>
            <person name="Tomita M."/>
            <person name="Numata K."/>
            <person name="Arakawa K."/>
        </authorList>
    </citation>
    <scope>NUCLEOTIDE SEQUENCE [LARGE SCALE GENOMIC DNA]</scope>
</reference>
<protein>
    <submittedName>
        <fullName evidence="1">Uncharacterized protein</fullName>
    </submittedName>
</protein>
<keyword evidence="2" id="KW-1185">Reference proteome</keyword>
<gene>
    <name evidence="1" type="ORF">EVAR_49945_1</name>
</gene>
<sequence length="67" mass="7663">MIGIENRTGIRIENRIVIRVIIESVIGGYMNLLRYNILDFRSVRSIELPVYGQAPKNSERSLEAAPF</sequence>